<feature type="region of interest" description="Disordered" evidence="1">
    <location>
        <begin position="1"/>
        <end position="29"/>
    </location>
</feature>
<reference evidence="3" key="1">
    <citation type="submission" date="2016-11" db="UniProtKB">
        <authorList>
            <consortium name="WormBaseParasite"/>
        </authorList>
    </citation>
    <scope>IDENTIFICATION</scope>
</reference>
<dbReference type="AlphaFoldDB" id="A0A1I7YPQ5"/>
<dbReference type="Proteomes" id="UP000095287">
    <property type="component" value="Unplaced"/>
</dbReference>
<evidence type="ECO:0000313" key="3">
    <source>
        <dbReference type="WBParaSite" id="L893_g18457.t1"/>
    </source>
</evidence>
<keyword evidence="2" id="KW-1185">Reference proteome</keyword>
<proteinExistence type="predicted"/>
<evidence type="ECO:0000313" key="2">
    <source>
        <dbReference type="Proteomes" id="UP000095287"/>
    </source>
</evidence>
<organism evidence="2 3">
    <name type="scientific">Steinernema glaseri</name>
    <dbReference type="NCBI Taxonomy" id="37863"/>
    <lineage>
        <taxon>Eukaryota</taxon>
        <taxon>Metazoa</taxon>
        <taxon>Ecdysozoa</taxon>
        <taxon>Nematoda</taxon>
        <taxon>Chromadorea</taxon>
        <taxon>Rhabditida</taxon>
        <taxon>Tylenchina</taxon>
        <taxon>Panagrolaimomorpha</taxon>
        <taxon>Strongyloidoidea</taxon>
        <taxon>Steinernematidae</taxon>
        <taxon>Steinernema</taxon>
    </lineage>
</organism>
<accession>A0A1I7YPQ5</accession>
<name>A0A1I7YPQ5_9BILA</name>
<protein>
    <submittedName>
        <fullName evidence="3">Uncharacterized protein</fullName>
    </submittedName>
</protein>
<sequence length="90" mass="9284">MNPGESGPLLEPPKLNRLRSGMSKSTTVVPGATTAATTTVTPITVLSLWSSGPITSTQGTGLPLEPDKSLIPILGVPSTSRSLQETTRKA</sequence>
<evidence type="ECO:0000256" key="1">
    <source>
        <dbReference type="SAM" id="MobiDB-lite"/>
    </source>
</evidence>
<dbReference type="WBParaSite" id="L893_g18457.t1">
    <property type="protein sequence ID" value="L893_g18457.t1"/>
    <property type="gene ID" value="L893_g18457"/>
</dbReference>